<dbReference type="AlphaFoldDB" id="A0A392R526"/>
<sequence>MNLSWMKAGTASLEEKKKRHTVKIKKLRRFVIPCKVSFGFLNIVAIMIPMKEFENFGPRCSGVPFAG</sequence>
<proteinExistence type="predicted"/>
<accession>A0A392R526</accession>
<feature type="non-terminal residue" evidence="2">
    <location>
        <position position="67"/>
    </location>
</feature>
<organism evidence="2 3">
    <name type="scientific">Trifolium medium</name>
    <dbReference type="NCBI Taxonomy" id="97028"/>
    <lineage>
        <taxon>Eukaryota</taxon>
        <taxon>Viridiplantae</taxon>
        <taxon>Streptophyta</taxon>
        <taxon>Embryophyta</taxon>
        <taxon>Tracheophyta</taxon>
        <taxon>Spermatophyta</taxon>
        <taxon>Magnoliopsida</taxon>
        <taxon>eudicotyledons</taxon>
        <taxon>Gunneridae</taxon>
        <taxon>Pentapetalae</taxon>
        <taxon>rosids</taxon>
        <taxon>fabids</taxon>
        <taxon>Fabales</taxon>
        <taxon>Fabaceae</taxon>
        <taxon>Papilionoideae</taxon>
        <taxon>50 kb inversion clade</taxon>
        <taxon>NPAAA clade</taxon>
        <taxon>Hologalegina</taxon>
        <taxon>IRL clade</taxon>
        <taxon>Trifolieae</taxon>
        <taxon>Trifolium</taxon>
    </lineage>
</organism>
<reference evidence="2 3" key="1">
    <citation type="journal article" date="2018" name="Front. Plant Sci.">
        <title>Red Clover (Trifolium pratense) and Zigzag Clover (T. medium) - A Picture of Genomic Similarities and Differences.</title>
        <authorList>
            <person name="Dluhosova J."/>
            <person name="Istvanek J."/>
            <person name="Nedelnik J."/>
            <person name="Repkova J."/>
        </authorList>
    </citation>
    <scope>NUCLEOTIDE SEQUENCE [LARGE SCALE GENOMIC DNA]</scope>
    <source>
        <strain evidence="3">cv. 10/8</strain>
        <tissue evidence="2">Leaf</tissue>
    </source>
</reference>
<dbReference type="EMBL" id="LXQA010189377">
    <property type="protein sequence ID" value="MCI31708.1"/>
    <property type="molecule type" value="Genomic_DNA"/>
</dbReference>
<evidence type="ECO:0008006" key="4">
    <source>
        <dbReference type="Google" id="ProtNLM"/>
    </source>
</evidence>
<evidence type="ECO:0000313" key="2">
    <source>
        <dbReference type="EMBL" id="MCI31708.1"/>
    </source>
</evidence>
<keyword evidence="1" id="KW-0812">Transmembrane</keyword>
<name>A0A392R526_9FABA</name>
<protein>
    <recommendedName>
        <fullName evidence="4">Transmembrane protein</fullName>
    </recommendedName>
</protein>
<feature type="transmembrane region" description="Helical" evidence="1">
    <location>
        <begin position="27"/>
        <end position="48"/>
    </location>
</feature>
<evidence type="ECO:0000313" key="3">
    <source>
        <dbReference type="Proteomes" id="UP000265520"/>
    </source>
</evidence>
<dbReference type="Proteomes" id="UP000265520">
    <property type="component" value="Unassembled WGS sequence"/>
</dbReference>
<keyword evidence="3" id="KW-1185">Reference proteome</keyword>
<comment type="caution">
    <text evidence="2">The sequence shown here is derived from an EMBL/GenBank/DDBJ whole genome shotgun (WGS) entry which is preliminary data.</text>
</comment>
<keyword evidence="1" id="KW-1133">Transmembrane helix</keyword>
<evidence type="ECO:0000256" key="1">
    <source>
        <dbReference type="SAM" id="Phobius"/>
    </source>
</evidence>
<keyword evidence="1" id="KW-0472">Membrane</keyword>